<gene>
    <name evidence="2" type="ORF">HMPREF0400_01275</name>
</gene>
<sequence length="64" mass="7696">MMKIYIRIIIWITMLYFGLIEILAISSCFYFKNKNLDLDSRKVTFYIFFGSVIQIIGYFLLKII</sequence>
<feature type="transmembrane region" description="Helical" evidence="1">
    <location>
        <begin position="6"/>
        <end position="31"/>
    </location>
</feature>
<organism evidence="2 3">
    <name type="scientific">Fusobacterium periodonticum 1_1_41FAA</name>
    <dbReference type="NCBI Taxonomy" id="469621"/>
    <lineage>
        <taxon>Bacteria</taxon>
        <taxon>Fusobacteriati</taxon>
        <taxon>Fusobacteriota</taxon>
        <taxon>Fusobacteriia</taxon>
        <taxon>Fusobacteriales</taxon>
        <taxon>Fusobacteriaceae</taxon>
        <taxon>Fusobacterium</taxon>
    </lineage>
</organism>
<name>D6LHR6_9FUSO</name>
<reference evidence="2 3" key="1">
    <citation type="submission" date="2010-03" db="EMBL/GenBank/DDBJ databases">
        <title>The Genome Sequence of Fusobacterium sp. 1_1_41FAA.</title>
        <authorList>
            <consortium name="The Broad Institute Genome Sequencing Platform"/>
            <person name="Ward D."/>
            <person name="Earl A."/>
            <person name="Feldgarden M."/>
            <person name="Gevers D."/>
            <person name="Young S.K."/>
            <person name="Zeng Q."/>
            <person name="Koehrsen M."/>
            <person name="Alvarado L."/>
            <person name="Berlin A."/>
            <person name="Borenstein D."/>
            <person name="Chapman S."/>
            <person name="Chen Z."/>
            <person name="Engels R."/>
            <person name="Freedman E."/>
            <person name="Gellesch M."/>
            <person name="Goldberg J."/>
            <person name="Griggs A."/>
            <person name="Gujja S."/>
            <person name="Heilman E."/>
            <person name="Heiman D."/>
            <person name="Hepburn T."/>
            <person name="Howarth C."/>
            <person name="Jen D."/>
            <person name="Larson L."/>
            <person name="Mehta T."/>
            <person name="Park D."/>
            <person name="Pearson M."/>
            <person name="Richards J."/>
            <person name="Roberts A."/>
            <person name="Saif S."/>
            <person name="Shea T."/>
            <person name="Shenoy N."/>
            <person name="Sisk P."/>
            <person name="Stolte C."/>
            <person name="Sykes S."/>
            <person name="Walk T."/>
            <person name="White J."/>
            <person name="Yandava C."/>
            <person name="Strauss J.C."/>
            <person name="Ambrose C.E."/>
            <person name="Allen-Vercoe E."/>
            <person name="Haas B."/>
            <person name="Henn M.R."/>
            <person name="Nusbaum C."/>
            <person name="Birren B."/>
        </authorList>
    </citation>
    <scope>NUCLEOTIDE SEQUENCE [LARGE SCALE GENOMIC DNA]</scope>
    <source>
        <strain evidence="2 3">1_1_41FAA</strain>
    </source>
</reference>
<dbReference type="Proteomes" id="UP000003964">
    <property type="component" value="Unassembled WGS sequence"/>
</dbReference>
<keyword evidence="1" id="KW-1133">Transmembrane helix</keyword>
<evidence type="ECO:0000313" key="3">
    <source>
        <dbReference type="Proteomes" id="UP000003964"/>
    </source>
</evidence>
<evidence type="ECO:0000313" key="2">
    <source>
        <dbReference type="EMBL" id="EFG27942.2"/>
    </source>
</evidence>
<keyword evidence="1" id="KW-0812">Transmembrane</keyword>
<dbReference type="AlphaFoldDB" id="D6LHR6"/>
<dbReference type="EMBL" id="GG770383">
    <property type="protein sequence ID" value="EFG27942.2"/>
    <property type="molecule type" value="Genomic_DNA"/>
</dbReference>
<evidence type="ECO:0000256" key="1">
    <source>
        <dbReference type="SAM" id="Phobius"/>
    </source>
</evidence>
<proteinExistence type="predicted"/>
<feature type="transmembrane region" description="Helical" evidence="1">
    <location>
        <begin position="43"/>
        <end position="61"/>
    </location>
</feature>
<accession>D6LHR6</accession>
<protein>
    <submittedName>
        <fullName evidence="2">Uncharacterized protein</fullName>
    </submittedName>
</protein>
<keyword evidence="1" id="KW-0472">Membrane</keyword>